<evidence type="ECO:0000256" key="1">
    <source>
        <dbReference type="ARBA" id="ARBA00007159"/>
    </source>
</evidence>
<keyword evidence="4" id="KW-1185">Reference proteome</keyword>
<gene>
    <name evidence="3" type="ORF">AOQ84DRAFT_169294</name>
</gene>
<dbReference type="GO" id="GO:0055037">
    <property type="term" value="C:recycling endosome"/>
    <property type="evidence" value="ECO:0007669"/>
    <property type="project" value="TreeGrafter"/>
</dbReference>
<dbReference type="PANTHER" id="PTHR13677">
    <property type="entry name" value="LD41638P"/>
    <property type="match status" value="1"/>
</dbReference>
<reference evidence="3 4" key="1">
    <citation type="journal article" date="2016" name="Nat. Commun.">
        <title>Ectomycorrhizal ecology is imprinted in the genome of the dominant symbiotic fungus Cenococcum geophilum.</title>
        <authorList>
            <consortium name="DOE Joint Genome Institute"/>
            <person name="Peter M."/>
            <person name="Kohler A."/>
            <person name="Ohm R.A."/>
            <person name="Kuo A."/>
            <person name="Krutzmann J."/>
            <person name="Morin E."/>
            <person name="Arend M."/>
            <person name="Barry K.W."/>
            <person name="Binder M."/>
            <person name="Choi C."/>
            <person name="Clum A."/>
            <person name="Copeland A."/>
            <person name="Grisel N."/>
            <person name="Haridas S."/>
            <person name="Kipfer T."/>
            <person name="LaButti K."/>
            <person name="Lindquist E."/>
            <person name="Lipzen A."/>
            <person name="Maire R."/>
            <person name="Meier B."/>
            <person name="Mihaltcheva S."/>
            <person name="Molinier V."/>
            <person name="Murat C."/>
            <person name="Poggeler S."/>
            <person name="Quandt C.A."/>
            <person name="Sperisen C."/>
            <person name="Tritt A."/>
            <person name="Tisserant E."/>
            <person name="Crous P.W."/>
            <person name="Henrissat B."/>
            <person name="Nehls U."/>
            <person name="Egli S."/>
            <person name="Spatafora J.W."/>
            <person name="Grigoriev I.V."/>
            <person name="Martin F.M."/>
        </authorList>
    </citation>
    <scope>NUCLEOTIDE SEQUENCE [LARGE SCALE GENOMIC DNA]</scope>
    <source>
        <strain evidence="3 4">CBS 207.34</strain>
    </source>
</reference>
<dbReference type="Proteomes" id="UP000250140">
    <property type="component" value="Unassembled WGS sequence"/>
</dbReference>
<name>A0A8E2JMR8_9PEZI</name>
<sequence length="518" mass="57723">MIMEKLKKVLHPHRRSRQDPPRQDPPNHLRHWAVAFVVCNFNVDVGPEVELVYPPSTQFSSSDLSAICFNSFPERQDTETEEDLAFHFTISNNSPDIRLNSPCSPYGSASNLFGCCIFRQEFDDTMKRSFNQKTLVLISSHEFTAFFLHLLKQITSSSVISDPATLEATYSQMLTWPAPSLGRHELPFMGSTIALEVAPHPAFPLQGLASSSPLASNGRPITIYAYEPLGSWDDIMPFMPCLSDLDVVYEKLLLCESVIVLARSPQLCSETVSALVDLIRPIPYAGDVKPYMTMQSEFRSIGLDGGTPRPFIIGITNPFLLKRVLGATENNERGRPHVLHLHGINGPVPIKRHHSLRHHTPSALDMPGGIDSHPSTKKFVKSDRTFIQSLDSILRADSRTKTAIGSLVRRHYAELTAQYLAPVNRYLATSVSPNFISSGGNYRYANFSETDFLHSLSKYGSSVKFRGQSPMQRHKARDGLYESFCRSPNFYSWLDMKLSLEKEASVGLLGSNSAAGVS</sequence>
<dbReference type="InterPro" id="IPR037516">
    <property type="entry name" value="Tripartite_DENN"/>
</dbReference>
<dbReference type="AlphaFoldDB" id="A0A8E2JMR8"/>
<accession>A0A8E2JMR8</accession>
<organism evidence="3 4">
    <name type="scientific">Glonium stellatum</name>
    <dbReference type="NCBI Taxonomy" id="574774"/>
    <lineage>
        <taxon>Eukaryota</taxon>
        <taxon>Fungi</taxon>
        <taxon>Dikarya</taxon>
        <taxon>Ascomycota</taxon>
        <taxon>Pezizomycotina</taxon>
        <taxon>Dothideomycetes</taxon>
        <taxon>Pleosporomycetidae</taxon>
        <taxon>Gloniales</taxon>
        <taxon>Gloniaceae</taxon>
        <taxon>Glonium</taxon>
    </lineage>
</organism>
<evidence type="ECO:0000313" key="3">
    <source>
        <dbReference type="EMBL" id="OCL02792.1"/>
    </source>
</evidence>
<dbReference type="PROSITE" id="PS50211">
    <property type="entry name" value="DENN"/>
    <property type="match status" value="1"/>
</dbReference>
<dbReference type="InterPro" id="IPR024224">
    <property type="entry name" value="DENND6"/>
</dbReference>
<evidence type="ECO:0000313" key="4">
    <source>
        <dbReference type="Proteomes" id="UP000250140"/>
    </source>
</evidence>
<protein>
    <recommendedName>
        <fullName evidence="2">UDENN domain-containing protein</fullName>
    </recommendedName>
</protein>
<dbReference type="EMBL" id="KV750880">
    <property type="protein sequence ID" value="OCL02792.1"/>
    <property type="molecule type" value="Genomic_DNA"/>
</dbReference>
<feature type="domain" description="UDENN" evidence="2">
    <location>
        <begin position="34"/>
        <end position="505"/>
    </location>
</feature>
<evidence type="ECO:0000259" key="2">
    <source>
        <dbReference type="PROSITE" id="PS50211"/>
    </source>
</evidence>
<dbReference type="OrthoDB" id="10265409at2759"/>
<dbReference type="GO" id="GO:0005085">
    <property type="term" value="F:guanyl-nucleotide exchange factor activity"/>
    <property type="evidence" value="ECO:0007669"/>
    <property type="project" value="InterPro"/>
</dbReference>
<dbReference type="PANTHER" id="PTHR13677:SF0">
    <property type="entry name" value="LD41638P"/>
    <property type="match status" value="1"/>
</dbReference>
<proteinExistence type="inferred from homology"/>
<comment type="similarity">
    <text evidence="1">Belongs to the DENND6 family.</text>
</comment>